<dbReference type="GO" id="GO:0008324">
    <property type="term" value="F:monoatomic cation transmembrane transporter activity"/>
    <property type="evidence" value="ECO:0007669"/>
    <property type="project" value="InterPro"/>
</dbReference>
<dbReference type="Gene3D" id="3.30.70.1450">
    <property type="entry name" value="Regulator of K+ conductance, C-terminal domain"/>
    <property type="match status" value="1"/>
</dbReference>
<dbReference type="Pfam" id="PF02254">
    <property type="entry name" value="TrkA_N"/>
    <property type="match status" value="1"/>
</dbReference>
<dbReference type="InterPro" id="IPR006037">
    <property type="entry name" value="RCK_C"/>
</dbReference>
<dbReference type="PANTHER" id="PTHR43833">
    <property type="entry name" value="POTASSIUM CHANNEL PROTEIN 2-RELATED-RELATED"/>
    <property type="match status" value="1"/>
</dbReference>
<evidence type="ECO:0000313" key="4">
    <source>
        <dbReference type="Proteomes" id="UP000233375"/>
    </source>
</evidence>
<feature type="domain" description="RCK C-terminal" evidence="2">
    <location>
        <begin position="135"/>
        <end position="218"/>
    </location>
</feature>
<dbReference type="PANTHER" id="PTHR43833:SF7">
    <property type="entry name" value="KTR SYSTEM POTASSIUM UPTAKE PROTEIN C"/>
    <property type="match status" value="1"/>
</dbReference>
<comment type="caution">
    <text evidence="3">The sequence shown here is derived from an EMBL/GenBank/DDBJ whole genome shotgun (WGS) entry which is preliminary data.</text>
</comment>
<evidence type="ECO:0000313" key="3">
    <source>
        <dbReference type="EMBL" id="PKG23659.1"/>
    </source>
</evidence>
<reference evidence="3 4" key="1">
    <citation type="journal article" date="2003" name="Int. J. Syst. Evol. Microbiol.">
        <title>Bacillus nealsonii sp. nov., isolated from a spacecraft-assembly facility, whose spores are gamma-radiation resistant.</title>
        <authorList>
            <person name="Venkateswaran K."/>
            <person name="Kempf M."/>
            <person name="Chen F."/>
            <person name="Satomi M."/>
            <person name="Nicholson W."/>
            <person name="Kern R."/>
        </authorList>
    </citation>
    <scope>NUCLEOTIDE SEQUENCE [LARGE SCALE GENOMIC DNA]</scope>
    <source>
        <strain evidence="3 4">FO-92</strain>
    </source>
</reference>
<dbReference type="GO" id="GO:0006813">
    <property type="term" value="P:potassium ion transport"/>
    <property type="evidence" value="ECO:0007669"/>
    <property type="project" value="InterPro"/>
</dbReference>
<dbReference type="Proteomes" id="UP000233375">
    <property type="component" value="Unassembled WGS sequence"/>
</dbReference>
<dbReference type="InterPro" id="IPR050721">
    <property type="entry name" value="Trk_Ktr_HKT_K-transport"/>
</dbReference>
<gene>
    <name evidence="3" type="ORF">CWS01_10570</name>
</gene>
<dbReference type="Gene3D" id="3.40.50.720">
    <property type="entry name" value="NAD(P)-binding Rossmann-like Domain"/>
    <property type="match status" value="1"/>
</dbReference>
<name>A0A2N0Z2E5_9BACI</name>
<dbReference type="SUPFAM" id="SSF116726">
    <property type="entry name" value="TrkA C-terminal domain-like"/>
    <property type="match status" value="1"/>
</dbReference>
<dbReference type="SUPFAM" id="SSF51735">
    <property type="entry name" value="NAD(P)-binding Rossmann-fold domains"/>
    <property type="match status" value="1"/>
</dbReference>
<dbReference type="EMBL" id="PISE01000021">
    <property type="protein sequence ID" value="PKG23659.1"/>
    <property type="molecule type" value="Genomic_DNA"/>
</dbReference>
<dbReference type="InterPro" id="IPR036721">
    <property type="entry name" value="RCK_C_sf"/>
</dbReference>
<dbReference type="RefSeq" id="WP_101177168.1">
    <property type="nucleotide sequence ID" value="NZ_PISE01000021.1"/>
</dbReference>
<dbReference type="PROSITE" id="PS51201">
    <property type="entry name" value="RCK_N"/>
    <property type="match status" value="1"/>
</dbReference>
<organism evidence="3 4">
    <name type="scientific">Niallia nealsonii</name>
    <dbReference type="NCBI Taxonomy" id="115979"/>
    <lineage>
        <taxon>Bacteria</taxon>
        <taxon>Bacillati</taxon>
        <taxon>Bacillota</taxon>
        <taxon>Bacilli</taxon>
        <taxon>Bacillales</taxon>
        <taxon>Bacillaceae</taxon>
        <taxon>Niallia</taxon>
    </lineage>
</organism>
<sequence>MNKQFVVIGLGNFGGSLVEVFYEMKAEVMAIDQSIERVEKYQGLATHCVQLKTLSMESFAQLGLRNMDHAFVSFGDDVESSILATLILKELGISQVWVKASDNYHKRVLEKIGADRVIHPEKDMAKRIAHHVVSEKMIDYIELSKEHGIVEMVASKKVHQKTLLELDIRAKFGCTIIGIQRKGETIVSPSADEYIQKGDTLIVIGKNEDIYKFEEEGL</sequence>
<keyword evidence="4" id="KW-1185">Reference proteome</keyword>
<feature type="domain" description="RCK N-terminal" evidence="1">
    <location>
        <begin position="2"/>
        <end position="118"/>
    </location>
</feature>
<evidence type="ECO:0000259" key="2">
    <source>
        <dbReference type="PROSITE" id="PS51202"/>
    </source>
</evidence>
<proteinExistence type="predicted"/>
<dbReference type="PROSITE" id="PS51202">
    <property type="entry name" value="RCK_C"/>
    <property type="match status" value="1"/>
</dbReference>
<dbReference type="Pfam" id="PF02080">
    <property type="entry name" value="TrkA_C"/>
    <property type="match status" value="1"/>
</dbReference>
<protein>
    <submittedName>
        <fullName evidence="3">Potassium transporter Trk</fullName>
    </submittedName>
</protein>
<dbReference type="OrthoDB" id="9776294at2"/>
<dbReference type="InterPro" id="IPR003148">
    <property type="entry name" value="RCK_N"/>
</dbReference>
<evidence type="ECO:0000259" key="1">
    <source>
        <dbReference type="PROSITE" id="PS51201"/>
    </source>
</evidence>
<accession>A0A2N0Z2E5</accession>
<dbReference type="AlphaFoldDB" id="A0A2N0Z2E5"/>
<dbReference type="InterPro" id="IPR036291">
    <property type="entry name" value="NAD(P)-bd_dom_sf"/>
</dbReference>